<keyword evidence="3" id="KW-1185">Reference proteome</keyword>
<protein>
    <recommendedName>
        <fullName evidence="4">Antifreeze protein</fullName>
    </recommendedName>
</protein>
<accession>A0AAJ0GH39</accession>
<evidence type="ECO:0008006" key="4">
    <source>
        <dbReference type="Google" id="ProtNLM"/>
    </source>
</evidence>
<proteinExistence type="predicted"/>
<sequence>MANVMWTVVCFIAVLFSLAAAQNASVNIFMPTAFDNSIKFAASIIGVCQAKTTYGIRCTSGTLASGVVCGPDFPESTITEDASNYIATQTTPISAAVVALTETCSLKGTTEATCTATISIAGTKTNTVMSTSSVLSGSWIPEFYMSVSMIIRLWSGWVLMNG</sequence>
<evidence type="ECO:0000313" key="3">
    <source>
        <dbReference type="Proteomes" id="UP001271007"/>
    </source>
</evidence>
<evidence type="ECO:0000313" key="2">
    <source>
        <dbReference type="EMBL" id="KAK3057459.1"/>
    </source>
</evidence>
<feature type="chain" id="PRO_5042617319" description="Antifreeze protein" evidence="1">
    <location>
        <begin position="22"/>
        <end position="162"/>
    </location>
</feature>
<name>A0AAJ0GH39_9PEZI</name>
<organism evidence="2 3">
    <name type="scientific">Extremus antarcticus</name>
    <dbReference type="NCBI Taxonomy" id="702011"/>
    <lineage>
        <taxon>Eukaryota</taxon>
        <taxon>Fungi</taxon>
        <taxon>Dikarya</taxon>
        <taxon>Ascomycota</taxon>
        <taxon>Pezizomycotina</taxon>
        <taxon>Dothideomycetes</taxon>
        <taxon>Dothideomycetidae</taxon>
        <taxon>Mycosphaerellales</taxon>
        <taxon>Extremaceae</taxon>
        <taxon>Extremus</taxon>
    </lineage>
</organism>
<dbReference type="AlphaFoldDB" id="A0AAJ0GH39"/>
<comment type="caution">
    <text evidence="2">The sequence shown here is derived from an EMBL/GenBank/DDBJ whole genome shotgun (WGS) entry which is preliminary data.</text>
</comment>
<evidence type="ECO:0000256" key="1">
    <source>
        <dbReference type="SAM" id="SignalP"/>
    </source>
</evidence>
<keyword evidence="1" id="KW-0732">Signal</keyword>
<gene>
    <name evidence="2" type="ORF">LTR09_001643</name>
</gene>
<reference evidence="2" key="1">
    <citation type="submission" date="2023-04" db="EMBL/GenBank/DDBJ databases">
        <title>Black Yeasts Isolated from many extreme environments.</title>
        <authorList>
            <person name="Coleine C."/>
            <person name="Stajich J.E."/>
            <person name="Selbmann L."/>
        </authorList>
    </citation>
    <scope>NUCLEOTIDE SEQUENCE</scope>
    <source>
        <strain evidence="2">CCFEE 5312</strain>
    </source>
</reference>
<dbReference type="Proteomes" id="UP001271007">
    <property type="component" value="Unassembled WGS sequence"/>
</dbReference>
<feature type="signal peptide" evidence="1">
    <location>
        <begin position="1"/>
        <end position="21"/>
    </location>
</feature>
<dbReference type="EMBL" id="JAWDJX010000003">
    <property type="protein sequence ID" value="KAK3057459.1"/>
    <property type="molecule type" value="Genomic_DNA"/>
</dbReference>